<dbReference type="RefSeq" id="WP_005960207.1">
    <property type="nucleotide sequence ID" value="NZ_ALKK01000001.1"/>
</dbReference>
<dbReference type="Gene3D" id="3.30.1380.10">
    <property type="match status" value="1"/>
</dbReference>
<protein>
    <recommendedName>
        <fullName evidence="3">Peptidase M15C domain-containing protein</fullName>
    </recommendedName>
</protein>
<evidence type="ECO:0000313" key="1">
    <source>
        <dbReference type="EMBL" id="EJU19052.1"/>
    </source>
</evidence>
<name>A0AAN3VXN5_9FUSO</name>
<dbReference type="AlphaFoldDB" id="A0AAN3VXN5"/>
<sequence>MERHYKFSKESLQKLAGVHPDLVSFMKELISVSNLDFKVTAGVRTAPQQNALYQQGRTRKGSVVTRCDGYKYPSNHQEKIDGYGYAADVCILKYTTKGDIDWNFKYYKELYEIAKKNGLLEKYRIEWAGNWISFPEGAHFQLINARNIPFKK</sequence>
<reference evidence="1 2" key="1">
    <citation type="submission" date="2012-07" db="EMBL/GenBank/DDBJ databases">
        <authorList>
            <person name="Durkin A.S."/>
            <person name="McCorrison J."/>
            <person name="Torralba M."/>
            <person name="Gillis M."/>
            <person name="Methe B."/>
            <person name="Sutton G."/>
            <person name="Nelson K.E."/>
        </authorList>
    </citation>
    <scope>NUCLEOTIDE SEQUENCE [LARGE SCALE GENOMIC DNA]</scope>
    <source>
        <strain evidence="1 2">Fnf 1007</strain>
    </source>
</reference>
<dbReference type="EMBL" id="ALKK01000001">
    <property type="protein sequence ID" value="EJU19052.1"/>
    <property type="molecule type" value="Genomic_DNA"/>
</dbReference>
<organism evidence="1 2">
    <name type="scientific">Fusobacterium necrophorum subsp. funduliforme Fnf 1007</name>
    <dbReference type="NCBI Taxonomy" id="1161424"/>
    <lineage>
        <taxon>Bacteria</taxon>
        <taxon>Fusobacteriati</taxon>
        <taxon>Fusobacteriota</taxon>
        <taxon>Fusobacteriia</taxon>
        <taxon>Fusobacteriales</taxon>
        <taxon>Fusobacteriaceae</taxon>
        <taxon>Fusobacterium</taxon>
    </lineage>
</organism>
<dbReference type="CDD" id="cd14845">
    <property type="entry name" value="L-Ala-D-Glu_peptidase_like"/>
    <property type="match status" value="1"/>
</dbReference>
<dbReference type="InterPro" id="IPR009045">
    <property type="entry name" value="Zn_M74/Hedgehog-like"/>
</dbReference>
<evidence type="ECO:0000313" key="2">
    <source>
        <dbReference type="Proteomes" id="UP000003120"/>
    </source>
</evidence>
<proteinExistence type="predicted"/>
<gene>
    <name evidence="1" type="ORF">HMPREF1127_1765</name>
</gene>
<dbReference type="SUPFAM" id="SSF55166">
    <property type="entry name" value="Hedgehog/DD-peptidase"/>
    <property type="match status" value="1"/>
</dbReference>
<dbReference type="Proteomes" id="UP000003120">
    <property type="component" value="Unassembled WGS sequence"/>
</dbReference>
<comment type="caution">
    <text evidence="1">The sequence shown here is derived from an EMBL/GenBank/DDBJ whole genome shotgun (WGS) entry which is preliminary data.</text>
</comment>
<evidence type="ECO:0008006" key="3">
    <source>
        <dbReference type="Google" id="ProtNLM"/>
    </source>
</evidence>
<accession>A0AAN3VXN5</accession>